<accession>A0A974HNE1</accession>
<reference evidence="2" key="1">
    <citation type="journal article" date="2016" name="Nature">
        <title>Genome evolution in the allotetraploid frog Xenopus laevis.</title>
        <authorList>
            <person name="Session A.M."/>
            <person name="Uno Y."/>
            <person name="Kwon T."/>
            <person name="Chapman J.A."/>
            <person name="Toyoda A."/>
            <person name="Takahashi S."/>
            <person name="Fukui A."/>
            <person name="Hikosaka A."/>
            <person name="Suzuki A."/>
            <person name="Kondo M."/>
            <person name="van Heeringen S.J."/>
            <person name="Quigley I."/>
            <person name="Heinz S."/>
            <person name="Ogino H."/>
            <person name="Ochi H."/>
            <person name="Hellsten U."/>
            <person name="Lyons J.B."/>
            <person name="Simakov O."/>
            <person name="Putnam N."/>
            <person name="Stites J."/>
            <person name="Kuroki Y."/>
            <person name="Tanaka T."/>
            <person name="Michiue T."/>
            <person name="Watanabe M."/>
            <person name="Bogdanovic O."/>
            <person name="Lister R."/>
            <person name="Georgiou G."/>
            <person name="Paranjpe S.S."/>
            <person name="van Kruijsbergen I."/>
            <person name="Shu S."/>
            <person name="Carlson J."/>
            <person name="Kinoshita T."/>
            <person name="Ohta Y."/>
            <person name="Mawaribuchi S."/>
            <person name="Jenkins J."/>
            <person name="Grimwood J."/>
            <person name="Schmutz J."/>
            <person name="Mitros T."/>
            <person name="Mozaffari S.V."/>
            <person name="Suzuki Y."/>
            <person name="Haramoto Y."/>
            <person name="Yamamoto T.S."/>
            <person name="Takagi C."/>
            <person name="Heald R."/>
            <person name="Miller K."/>
            <person name="Haudenschild C."/>
            <person name="Kitzman J."/>
            <person name="Nakayama T."/>
            <person name="Izutsu Y."/>
            <person name="Robert J."/>
            <person name="Fortriede J."/>
            <person name="Burns K."/>
            <person name="Lotay V."/>
            <person name="Karimi K."/>
            <person name="Yasuoka Y."/>
            <person name="Dichmann D.S."/>
            <person name="Flajnik M.F."/>
            <person name="Houston D.W."/>
            <person name="Shendure J."/>
            <person name="DuPasquier L."/>
            <person name="Vize P.D."/>
            <person name="Zorn A.M."/>
            <person name="Ito M."/>
            <person name="Marcotte E.M."/>
            <person name="Wallingford J.B."/>
            <person name="Ito Y."/>
            <person name="Asashima M."/>
            <person name="Ueno N."/>
            <person name="Matsuda Y."/>
            <person name="Veenstra G.J."/>
            <person name="Fujiyama A."/>
            <person name="Harland R.M."/>
            <person name="Taira M."/>
            <person name="Rokhsar D.S."/>
        </authorList>
    </citation>
    <scope>NUCLEOTIDE SEQUENCE [LARGE SCALE GENOMIC DNA]</scope>
    <source>
        <strain evidence="2">J</strain>
    </source>
</reference>
<dbReference type="AlphaFoldDB" id="A0A974HNE1"/>
<evidence type="ECO:0000313" key="2">
    <source>
        <dbReference type="Proteomes" id="UP000694892"/>
    </source>
</evidence>
<sequence>MAAQQLIYINNSSVSEASTAVLLVQGNTALYFYYFKTITIFDVTGPLTIYQTDSTAEQQTPT</sequence>
<dbReference type="Proteomes" id="UP000694892">
    <property type="component" value="Chromosome 4L"/>
</dbReference>
<organism evidence="1 2">
    <name type="scientific">Xenopus laevis</name>
    <name type="common">African clawed frog</name>
    <dbReference type="NCBI Taxonomy" id="8355"/>
    <lineage>
        <taxon>Eukaryota</taxon>
        <taxon>Metazoa</taxon>
        <taxon>Chordata</taxon>
        <taxon>Craniata</taxon>
        <taxon>Vertebrata</taxon>
        <taxon>Euteleostomi</taxon>
        <taxon>Amphibia</taxon>
        <taxon>Batrachia</taxon>
        <taxon>Anura</taxon>
        <taxon>Pipoidea</taxon>
        <taxon>Pipidae</taxon>
        <taxon>Xenopodinae</taxon>
        <taxon>Xenopus</taxon>
        <taxon>Xenopus</taxon>
    </lineage>
</organism>
<proteinExistence type="predicted"/>
<evidence type="ECO:0000313" key="1">
    <source>
        <dbReference type="EMBL" id="OCT84275.1"/>
    </source>
</evidence>
<protein>
    <submittedName>
        <fullName evidence="1">Uncharacterized protein</fullName>
    </submittedName>
</protein>
<name>A0A974HNE1_XENLA</name>
<dbReference type="EMBL" id="CM004472">
    <property type="protein sequence ID" value="OCT84275.1"/>
    <property type="molecule type" value="Genomic_DNA"/>
</dbReference>
<gene>
    <name evidence="1" type="ORF">XELAEV_18022429mg</name>
</gene>